<keyword evidence="1" id="KW-0472">Membrane</keyword>
<feature type="transmembrane region" description="Helical" evidence="1">
    <location>
        <begin position="81"/>
        <end position="100"/>
    </location>
</feature>
<feature type="transmembrane region" description="Helical" evidence="1">
    <location>
        <begin position="167"/>
        <end position="190"/>
    </location>
</feature>
<dbReference type="Proteomes" id="UP000266673">
    <property type="component" value="Unassembled WGS sequence"/>
</dbReference>
<comment type="caution">
    <text evidence="2">The sequence shown here is derived from an EMBL/GenBank/DDBJ whole genome shotgun (WGS) entry which is preliminary data.</text>
</comment>
<keyword evidence="1" id="KW-0812">Transmembrane</keyword>
<proteinExistence type="predicted"/>
<dbReference type="EMBL" id="QKWP01000045">
    <property type="protein sequence ID" value="RIB29127.1"/>
    <property type="molecule type" value="Genomic_DNA"/>
</dbReference>
<evidence type="ECO:0000313" key="3">
    <source>
        <dbReference type="Proteomes" id="UP000266673"/>
    </source>
</evidence>
<gene>
    <name evidence="2" type="ORF">C2G38_1236452</name>
</gene>
<evidence type="ECO:0000256" key="1">
    <source>
        <dbReference type="SAM" id="Phobius"/>
    </source>
</evidence>
<evidence type="ECO:0000313" key="2">
    <source>
        <dbReference type="EMBL" id="RIB29127.1"/>
    </source>
</evidence>
<accession>A0A397W6B6</accession>
<keyword evidence="3" id="KW-1185">Reference proteome</keyword>
<keyword evidence="1" id="KW-1133">Transmembrane helix</keyword>
<feature type="transmembrane region" description="Helical" evidence="1">
    <location>
        <begin position="27"/>
        <end position="46"/>
    </location>
</feature>
<protein>
    <submittedName>
        <fullName evidence="2">Uncharacterized protein</fullName>
    </submittedName>
</protein>
<name>A0A397W6B6_9GLOM</name>
<sequence>MMIPRQKKQFLFFDEFVQTFSLNAIRWTILVNYLLALAIFVSFNVYDYKVKKILYEQNNNTTQCIPYGYDCTLQIFGDFCWYTYAVFFSLTLLCTYYIIFRFSWKWQHLIPLFIFDIILTCINIPFNYPYLTKQVMGPDYTIISCNIELSDSWIYNFCSFFKILFKLAWSSLFVWFIKYLIYLLFILIIASKRIYRFLKLWIVYQYQYRKGLFLTWLKERKEKTRKNNEVTPKNVNFKDNVINNDVNDVKVVII</sequence>
<reference evidence="2 3" key="1">
    <citation type="submission" date="2018-06" db="EMBL/GenBank/DDBJ databases">
        <title>Comparative genomics reveals the genomic features of Rhizophagus irregularis, R. cerebriforme, R. diaphanum and Gigaspora rosea, and their symbiotic lifestyle signature.</title>
        <authorList>
            <person name="Morin E."/>
            <person name="San Clemente H."/>
            <person name="Chen E.C.H."/>
            <person name="De La Providencia I."/>
            <person name="Hainaut M."/>
            <person name="Kuo A."/>
            <person name="Kohler A."/>
            <person name="Murat C."/>
            <person name="Tang N."/>
            <person name="Roy S."/>
            <person name="Loubradou J."/>
            <person name="Henrissat B."/>
            <person name="Grigoriev I.V."/>
            <person name="Corradi N."/>
            <person name="Roux C."/>
            <person name="Martin F.M."/>
        </authorList>
    </citation>
    <scope>NUCLEOTIDE SEQUENCE [LARGE SCALE GENOMIC DNA]</scope>
    <source>
        <strain evidence="2 3">DAOM 194757</strain>
    </source>
</reference>
<organism evidence="2 3">
    <name type="scientific">Gigaspora rosea</name>
    <dbReference type="NCBI Taxonomy" id="44941"/>
    <lineage>
        <taxon>Eukaryota</taxon>
        <taxon>Fungi</taxon>
        <taxon>Fungi incertae sedis</taxon>
        <taxon>Mucoromycota</taxon>
        <taxon>Glomeromycotina</taxon>
        <taxon>Glomeromycetes</taxon>
        <taxon>Diversisporales</taxon>
        <taxon>Gigasporaceae</taxon>
        <taxon>Gigaspora</taxon>
    </lineage>
</organism>
<dbReference type="OrthoDB" id="2457155at2759"/>
<feature type="transmembrane region" description="Helical" evidence="1">
    <location>
        <begin position="112"/>
        <end position="131"/>
    </location>
</feature>
<dbReference type="AlphaFoldDB" id="A0A397W6B6"/>